<reference evidence="2" key="1">
    <citation type="journal article" date="2015" name="ISME J.">
        <title>Draft Genome Sequence of Streptomyces incarnatus NRRL8089, which Produces the Nucleoside Antibiotic Sinefungin.</title>
        <authorList>
            <person name="Oshima K."/>
            <person name="Hattori M."/>
            <person name="Shimizu H."/>
            <person name="Fukuda K."/>
            <person name="Nemoto M."/>
            <person name="Inagaki K."/>
            <person name="Tamura T."/>
        </authorList>
    </citation>
    <scope>NUCLEOTIDE SEQUENCE</scope>
    <source>
        <strain evidence="2">FACHB-1375</strain>
    </source>
</reference>
<organism evidence="2 3">
    <name type="scientific">Aerosakkonema funiforme FACHB-1375</name>
    <dbReference type="NCBI Taxonomy" id="2949571"/>
    <lineage>
        <taxon>Bacteria</taxon>
        <taxon>Bacillati</taxon>
        <taxon>Cyanobacteriota</taxon>
        <taxon>Cyanophyceae</taxon>
        <taxon>Oscillatoriophycideae</taxon>
        <taxon>Aerosakkonematales</taxon>
        <taxon>Aerosakkonemataceae</taxon>
        <taxon>Aerosakkonema</taxon>
    </lineage>
</organism>
<feature type="coiled-coil region" evidence="1">
    <location>
        <begin position="34"/>
        <end position="85"/>
    </location>
</feature>
<gene>
    <name evidence="2" type="ORF">H6G03_30485</name>
</gene>
<reference evidence="2" key="2">
    <citation type="submission" date="2020-08" db="EMBL/GenBank/DDBJ databases">
        <authorList>
            <person name="Chen M."/>
            <person name="Teng W."/>
            <person name="Zhao L."/>
            <person name="Hu C."/>
            <person name="Zhou Y."/>
            <person name="Han B."/>
            <person name="Song L."/>
            <person name="Shu W."/>
        </authorList>
    </citation>
    <scope>NUCLEOTIDE SEQUENCE</scope>
    <source>
        <strain evidence="2">FACHB-1375</strain>
    </source>
</reference>
<keyword evidence="1" id="KW-0175">Coiled coil</keyword>
<evidence type="ECO:0000313" key="2">
    <source>
        <dbReference type="EMBL" id="MBD2185355.1"/>
    </source>
</evidence>
<comment type="caution">
    <text evidence="2">The sequence shown here is derived from an EMBL/GenBank/DDBJ whole genome shotgun (WGS) entry which is preliminary data.</text>
</comment>
<dbReference type="EMBL" id="JACJPW010000118">
    <property type="protein sequence ID" value="MBD2185355.1"/>
    <property type="molecule type" value="Genomic_DNA"/>
</dbReference>
<dbReference type="AlphaFoldDB" id="A0A926VK87"/>
<evidence type="ECO:0000313" key="3">
    <source>
        <dbReference type="Proteomes" id="UP000641646"/>
    </source>
</evidence>
<evidence type="ECO:0000256" key="1">
    <source>
        <dbReference type="SAM" id="Coils"/>
    </source>
</evidence>
<proteinExistence type="predicted"/>
<dbReference type="Proteomes" id="UP000641646">
    <property type="component" value="Unassembled WGS sequence"/>
</dbReference>
<sequence>MNMTEKTSTLQKAIEVVEALSPDEQAILIDIIDKRLKQQLREQLLQEVAESERDYALGNVRRGSVSDLLAELDDFTQQFRSLSQKA</sequence>
<accession>A0A926VK87</accession>
<protein>
    <submittedName>
        <fullName evidence="2">Uncharacterized protein</fullName>
    </submittedName>
</protein>
<keyword evidence="3" id="KW-1185">Reference proteome</keyword>
<name>A0A926VK87_9CYAN</name>